<keyword evidence="1" id="KW-1133">Transmembrane helix</keyword>
<evidence type="ECO:0000259" key="3">
    <source>
        <dbReference type="Pfam" id="PF00550"/>
    </source>
</evidence>
<dbReference type="Gene3D" id="3.30.300.30">
    <property type="match status" value="1"/>
</dbReference>
<dbReference type="Pfam" id="PF00501">
    <property type="entry name" value="AMP-binding"/>
    <property type="match status" value="1"/>
</dbReference>
<feature type="transmembrane region" description="Helical" evidence="1">
    <location>
        <begin position="611"/>
        <end position="644"/>
    </location>
</feature>
<dbReference type="InParanoid" id="F0YID9"/>
<feature type="domain" description="AMP-dependent synthetase/ligase" evidence="2">
    <location>
        <begin position="3"/>
        <end position="245"/>
    </location>
</feature>
<keyword evidence="1" id="KW-0472">Membrane</keyword>
<dbReference type="PANTHER" id="PTHR22754">
    <property type="entry name" value="DISCO-INTERACTING PROTEIN 2 DIP2 -RELATED"/>
    <property type="match status" value="1"/>
</dbReference>
<dbReference type="Pfam" id="PF00550">
    <property type="entry name" value="PP-binding"/>
    <property type="match status" value="1"/>
</dbReference>
<evidence type="ECO:0000313" key="5">
    <source>
        <dbReference type="Proteomes" id="UP000002729"/>
    </source>
</evidence>
<dbReference type="OrthoDB" id="199633at2759"/>
<dbReference type="eggNOG" id="KOG1176">
    <property type="taxonomic scope" value="Eukaryota"/>
</dbReference>
<keyword evidence="1" id="KW-0812">Transmembrane</keyword>
<reference evidence="4 5" key="1">
    <citation type="journal article" date="2011" name="Proc. Natl. Acad. Sci. U.S.A.">
        <title>Niche of harmful alga Aureococcus anophagefferens revealed through ecogenomics.</title>
        <authorList>
            <person name="Gobler C.J."/>
            <person name="Berry D.L."/>
            <person name="Dyhrman S.T."/>
            <person name="Wilhelm S.W."/>
            <person name="Salamov A."/>
            <person name="Lobanov A.V."/>
            <person name="Zhang Y."/>
            <person name="Collier J.L."/>
            <person name="Wurch L.L."/>
            <person name="Kustka A.B."/>
            <person name="Dill B.D."/>
            <person name="Shah M."/>
            <person name="VerBerkmoes N.C."/>
            <person name="Kuo A."/>
            <person name="Terry A."/>
            <person name="Pangilinan J."/>
            <person name="Lindquist E.A."/>
            <person name="Lucas S."/>
            <person name="Paulsen I.T."/>
            <person name="Hattenrath-Lehmann T.K."/>
            <person name="Talmage S.C."/>
            <person name="Walker E.A."/>
            <person name="Koch F."/>
            <person name="Burson A.M."/>
            <person name="Marcoval M.A."/>
            <person name="Tang Y.Z."/>
            <person name="Lecleir G.R."/>
            <person name="Coyne K.J."/>
            <person name="Berg G.M."/>
            <person name="Bertrand E.M."/>
            <person name="Saito M.A."/>
            <person name="Gladyshev V.N."/>
            <person name="Grigoriev I.V."/>
        </authorList>
    </citation>
    <scope>NUCLEOTIDE SEQUENCE [LARGE SCALE GENOMIC DNA]</scope>
    <source>
        <strain evidence="5">CCMP 1984</strain>
    </source>
</reference>
<accession>F0YID9</accession>
<dbReference type="SUPFAM" id="SSF47336">
    <property type="entry name" value="ACP-like"/>
    <property type="match status" value="1"/>
</dbReference>
<protein>
    <recommendedName>
        <fullName evidence="6">Carrier domain-containing protein</fullName>
    </recommendedName>
</protein>
<dbReference type="InterPro" id="IPR000873">
    <property type="entry name" value="AMP-dep_synth/lig_dom"/>
</dbReference>
<evidence type="ECO:0000313" key="4">
    <source>
        <dbReference type="EMBL" id="EGB05044.1"/>
    </source>
</evidence>
<sequence>MVKAGDLAFLQYTSGSTSEPKGVMIARANLAHNLRGITDALRSDETTVCVSWLPQYHDMGLIGSYLGTLYCGGKGYHSSPLDFVRDPTRWVRDMTKYGATHVQAPSFAYGLVARKFLESDKKPKVDLSALVHAINAAEPVRACDVDAFRAAFADHGLKPGVIFPTYGLAEHTVFVCTNGTQRVDFDADALEHGRAAVGGARTTTLFGCGAPPGEVAIVEDGGAAAADGAVGEIWLRSPSRARGYWKCPEKSAADFGASRPGDAAATFVPGRARFGDVEPAGWLRTGDLGFFHEGELFVCGRLKDLLIVRGKNHYPQDLEKTWEDAARGAFRPGCSAAVACAGDDGAEGIQFLCETSGRGDAAAAAADAARAVADRHGVEVTRATVVAARTAPKTTSGKIARKWCAKALAGGDLDVVYVFNGGGKAPLPKRKGDAKATDCIKTMSPEVRAEKLAALAAMADGDLLNSVVALAAGVMKVQPGDLDVDGPVAALGLGSMEGLHLLTVIEEAHGCAPDAELLADVDMTLRTLCSVLKRGGKAGPRAKIVDGAKLAKELEEADLAFAGAAKRIASKRKDRDRRCTLARAHLATGALACKPAAPGGRLAALVDKGPAAVLVAFAASVVLVLAFLACCAVGPAATMGILLATPVWLTTRGAKIAGASPNIDKKRRAFKHRFLASIHAKRRTRVYVADPEALLKATTALVVVRAHAEPSRLDQRAFHLATAALLPDVLGAPVAALADRDYLGAAALHFLFDAARAPAQPDAAAQLLFAKKHAAIVLDDARAPLKDLCTLAATAGAALVPAASALSATGGAAVALGAPLAGDRDAILAGATAALGELGETAAGML</sequence>
<evidence type="ECO:0000256" key="1">
    <source>
        <dbReference type="SAM" id="Phobius"/>
    </source>
</evidence>
<gene>
    <name evidence="4" type="ORF">AURANDRAFT_66674</name>
</gene>
<evidence type="ECO:0008006" key="6">
    <source>
        <dbReference type="Google" id="ProtNLM"/>
    </source>
</evidence>
<keyword evidence="5" id="KW-1185">Reference proteome</keyword>
<dbReference type="Gene3D" id="3.40.50.12780">
    <property type="entry name" value="N-terminal domain of ligase-like"/>
    <property type="match status" value="1"/>
</dbReference>
<dbReference type="InterPro" id="IPR036736">
    <property type="entry name" value="ACP-like_sf"/>
</dbReference>
<dbReference type="InterPro" id="IPR045851">
    <property type="entry name" value="AMP-bd_C_sf"/>
</dbReference>
<dbReference type="RefSeq" id="XP_009040173.1">
    <property type="nucleotide sequence ID" value="XM_009041925.1"/>
</dbReference>
<dbReference type="InterPro" id="IPR009081">
    <property type="entry name" value="PP-bd_ACP"/>
</dbReference>
<dbReference type="Proteomes" id="UP000002729">
    <property type="component" value="Unassembled WGS sequence"/>
</dbReference>
<dbReference type="KEGG" id="aaf:AURANDRAFT_66674"/>
<dbReference type="EMBL" id="GL833144">
    <property type="protein sequence ID" value="EGB05044.1"/>
    <property type="molecule type" value="Genomic_DNA"/>
</dbReference>
<dbReference type="InterPro" id="IPR020845">
    <property type="entry name" value="AMP-binding_CS"/>
</dbReference>
<evidence type="ECO:0000259" key="2">
    <source>
        <dbReference type="Pfam" id="PF00501"/>
    </source>
</evidence>
<dbReference type="AlphaFoldDB" id="F0YID9"/>
<dbReference type="PROSITE" id="PS00455">
    <property type="entry name" value="AMP_BINDING"/>
    <property type="match status" value="1"/>
</dbReference>
<dbReference type="SUPFAM" id="SSF56801">
    <property type="entry name" value="Acetyl-CoA synthetase-like"/>
    <property type="match status" value="1"/>
</dbReference>
<name>F0YID9_AURAN</name>
<organism evidence="5">
    <name type="scientific">Aureococcus anophagefferens</name>
    <name type="common">Harmful bloom alga</name>
    <dbReference type="NCBI Taxonomy" id="44056"/>
    <lineage>
        <taxon>Eukaryota</taxon>
        <taxon>Sar</taxon>
        <taxon>Stramenopiles</taxon>
        <taxon>Ochrophyta</taxon>
        <taxon>Pelagophyceae</taxon>
        <taxon>Pelagomonadales</taxon>
        <taxon>Pelagomonadaceae</taxon>
        <taxon>Aureococcus</taxon>
    </lineage>
</organism>
<dbReference type="PANTHER" id="PTHR22754:SF32">
    <property type="entry name" value="DISCO-INTERACTING PROTEIN 2"/>
    <property type="match status" value="1"/>
</dbReference>
<proteinExistence type="predicted"/>
<feature type="domain" description="Carrier" evidence="3">
    <location>
        <begin position="467"/>
        <end position="530"/>
    </location>
</feature>
<dbReference type="GeneID" id="20225895"/>
<dbReference type="InterPro" id="IPR042099">
    <property type="entry name" value="ANL_N_sf"/>
</dbReference>